<dbReference type="OrthoDB" id="678044at2"/>
<proteinExistence type="predicted"/>
<dbReference type="STRING" id="1384056.N787_11340"/>
<sequence length="101" mass="11101">MANITVLVSYRSLPDQIDLAKRDLTSLIATVQAIEADCGGITLLQDANDPTRFTLFENWPSQAVFLGPHMQQPHIQAFIQKAGAFLAGPPDISFWHPASRP</sequence>
<comment type="caution">
    <text evidence="2">The sequence shown here is derived from an EMBL/GenBank/DDBJ whole genome shotgun (WGS) entry which is preliminary data.</text>
</comment>
<keyword evidence="3" id="KW-1185">Reference proteome</keyword>
<dbReference type="PROSITE" id="PS51725">
    <property type="entry name" value="ABM"/>
    <property type="match status" value="1"/>
</dbReference>
<dbReference type="RefSeq" id="WP_034212323.1">
    <property type="nucleotide sequence ID" value="NZ_AVCK01000019.1"/>
</dbReference>
<organism evidence="2 3">
    <name type="scientific">Arenimonas metalli CF5-1</name>
    <dbReference type="NCBI Taxonomy" id="1384056"/>
    <lineage>
        <taxon>Bacteria</taxon>
        <taxon>Pseudomonadati</taxon>
        <taxon>Pseudomonadota</taxon>
        <taxon>Gammaproteobacteria</taxon>
        <taxon>Lysobacterales</taxon>
        <taxon>Lysobacteraceae</taxon>
        <taxon>Arenimonas</taxon>
    </lineage>
</organism>
<dbReference type="Pfam" id="PF03992">
    <property type="entry name" value="ABM"/>
    <property type="match status" value="1"/>
</dbReference>
<evidence type="ECO:0000313" key="3">
    <source>
        <dbReference type="Proteomes" id="UP000029393"/>
    </source>
</evidence>
<dbReference type="Proteomes" id="UP000029393">
    <property type="component" value="Unassembled WGS sequence"/>
</dbReference>
<dbReference type="EMBL" id="AVCK01000019">
    <property type="protein sequence ID" value="KFN46152.1"/>
    <property type="molecule type" value="Genomic_DNA"/>
</dbReference>
<dbReference type="eggNOG" id="COG1359">
    <property type="taxonomic scope" value="Bacteria"/>
</dbReference>
<feature type="domain" description="ABM" evidence="1">
    <location>
        <begin position="4"/>
        <end position="94"/>
    </location>
</feature>
<dbReference type="AlphaFoldDB" id="A0A091B3L2"/>
<dbReference type="InterPro" id="IPR007138">
    <property type="entry name" value="ABM_dom"/>
</dbReference>
<dbReference type="SUPFAM" id="SSF54909">
    <property type="entry name" value="Dimeric alpha+beta barrel"/>
    <property type="match status" value="1"/>
</dbReference>
<dbReference type="Gene3D" id="3.30.70.100">
    <property type="match status" value="1"/>
</dbReference>
<name>A0A091B3L2_9GAMM</name>
<protein>
    <recommendedName>
        <fullName evidence="1">ABM domain-containing protein</fullName>
    </recommendedName>
</protein>
<accession>A0A091B3L2</accession>
<dbReference type="InterPro" id="IPR011008">
    <property type="entry name" value="Dimeric_a/b-barrel"/>
</dbReference>
<evidence type="ECO:0000259" key="1">
    <source>
        <dbReference type="PROSITE" id="PS51725"/>
    </source>
</evidence>
<reference evidence="2 3" key="1">
    <citation type="submission" date="2013-09" db="EMBL/GenBank/DDBJ databases">
        <title>Genome sequencing of Arenimonas metalli.</title>
        <authorList>
            <person name="Chen F."/>
            <person name="Wang G."/>
        </authorList>
    </citation>
    <scope>NUCLEOTIDE SEQUENCE [LARGE SCALE GENOMIC DNA]</scope>
    <source>
        <strain evidence="2 3">CF5-1</strain>
    </source>
</reference>
<evidence type="ECO:0000313" key="2">
    <source>
        <dbReference type="EMBL" id="KFN46152.1"/>
    </source>
</evidence>
<dbReference type="PATRIC" id="fig|1384056.3.peg.1484"/>
<gene>
    <name evidence="2" type="ORF">N787_11340</name>
</gene>